<dbReference type="EMBL" id="OV651818">
    <property type="protein sequence ID" value="CAH1111463.1"/>
    <property type="molecule type" value="Genomic_DNA"/>
</dbReference>
<evidence type="ECO:0000256" key="2">
    <source>
        <dbReference type="SAM" id="MobiDB-lite"/>
    </source>
</evidence>
<dbReference type="AlphaFoldDB" id="A0A9P0D413"/>
<feature type="coiled-coil region" evidence="1">
    <location>
        <begin position="37"/>
        <end position="71"/>
    </location>
</feature>
<evidence type="ECO:0000313" key="4">
    <source>
        <dbReference type="Proteomes" id="UP001153636"/>
    </source>
</evidence>
<name>A0A9P0D413_9CUCU</name>
<keyword evidence="1" id="KW-0175">Coiled coil</keyword>
<organism evidence="3 4">
    <name type="scientific">Psylliodes chrysocephalus</name>
    <dbReference type="NCBI Taxonomy" id="3402493"/>
    <lineage>
        <taxon>Eukaryota</taxon>
        <taxon>Metazoa</taxon>
        <taxon>Ecdysozoa</taxon>
        <taxon>Arthropoda</taxon>
        <taxon>Hexapoda</taxon>
        <taxon>Insecta</taxon>
        <taxon>Pterygota</taxon>
        <taxon>Neoptera</taxon>
        <taxon>Endopterygota</taxon>
        <taxon>Coleoptera</taxon>
        <taxon>Polyphaga</taxon>
        <taxon>Cucujiformia</taxon>
        <taxon>Chrysomeloidea</taxon>
        <taxon>Chrysomelidae</taxon>
        <taxon>Galerucinae</taxon>
        <taxon>Alticini</taxon>
        <taxon>Psylliodes</taxon>
    </lineage>
</organism>
<feature type="region of interest" description="Disordered" evidence="2">
    <location>
        <begin position="177"/>
        <end position="223"/>
    </location>
</feature>
<keyword evidence="4" id="KW-1185">Reference proteome</keyword>
<accession>A0A9P0D413</accession>
<feature type="compositionally biased region" description="Polar residues" evidence="2">
    <location>
        <begin position="191"/>
        <end position="204"/>
    </location>
</feature>
<reference evidence="3" key="1">
    <citation type="submission" date="2022-01" db="EMBL/GenBank/DDBJ databases">
        <authorList>
            <person name="King R."/>
        </authorList>
    </citation>
    <scope>NUCLEOTIDE SEQUENCE</scope>
</reference>
<dbReference type="Proteomes" id="UP001153636">
    <property type="component" value="Chromosome 6"/>
</dbReference>
<sequence length="223" mass="25746">MSSQSATTQDVYNLLKNIESNLGKKIDDVQDEIRCLKKSVDYEIKDLKEKANSLEDENRLLKAKIKYIERKLKNNNIFIYGLLEQTGETQPKLLKEVLHLINTTITVELTPLEINNIYRVGKNKEHNQEDKEDIKILVETLRMARTHQKKAVIKGNGIIIEETYYLTKDILDEKHFQKSDQEFSPPPKRNIASNPGTPSLNVFDNDSDIDLNVQQPEILETKP</sequence>
<gene>
    <name evidence="3" type="ORF">PSYICH_LOCUS11885</name>
</gene>
<dbReference type="OrthoDB" id="6780773at2759"/>
<evidence type="ECO:0000256" key="1">
    <source>
        <dbReference type="SAM" id="Coils"/>
    </source>
</evidence>
<protein>
    <submittedName>
        <fullName evidence="3">Uncharacterized protein</fullName>
    </submittedName>
</protein>
<proteinExistence type="predicted"/>
<evidence type="ECO:0000313" key="3">
    <source>
        <dbReference type="EMBL" id="CAH1111463.1"/>
    </source>
</evidence>